<reference evidence="1" key="1">
    <citation type="submission" date="2012-09" db="EMBL/GenBank/DDBJ databases">
        <authorList>
            <person name="Harkins D.M."/>
            <person name="Durkin A.S."/>
            <person name="Brinkac L.M."/>
            <person name="Selengut J.D."/>
            <person name="Sanka R."/>
            <person name="DePew J."/>
            <person name="Purushe J."/>
            <person name="Picardeau M."/>
            <person name="Werts C."/>
            <person name="Goarant C."/>
            <person name="Vinetz J.M."/>
            <person name="Sutton G.G."/>
            <person name="Nelson W.C."/>
            <person name="Fouts D.E."/>
        </authorList>
    </citation>
    <scope>NUCLEOTIDE SEQUENCE [LARGE SCALE GENOMIC DNA]</scope>
    <source>
        <strain evidence="1">200801926</strain>
    </source>
</reference>
<name>A0ABP2S3Q9_LEPBO</name>
<dbReference type="EMBL" id="AKWJ02000028">
    <property type="protein sequence ID" value="EKP12925.1"/>
    <property type="molecule type" value="Genomic_DNA"/>
</dbReference>
<accession>A0ABP2S3Q9</accession>
<gene>
    <name evidence="1" type="ORF">LEP1GSC128_3834</name>
</gene>
<dbReference type="Proteomes" id="UP000002837">
    <property type="component" value="Unassembled WGS sequence"/>
</dbReference>
<evidence type="ECO:0000313" key="1">
    <source>
        <dbReference type="EMBL" id="EKP12925.1"/>
    </source>
</evidence>
<proteinExistence type="predicted"/>
<protein>
    <submittedName>
        <fullName evidence="1">Uncharacterized protein</fullName>
    </submittedName>
</protein>
<sequence length="40" mass="4402">MQLDLSDKAENLSRARSLRGARVTQAVSLLLALDGFWDAL</sequence>
<comment type="caution">
    <text evidence="1">The sequence shown here is derived from an EMBL/GenBank/DDBJ whole genome shotgun (WGS) entry which is preliminary data.</text>
</comment>
<organism evidence="1 2">
    <name type="scientific">Leptospira borgpetersenii str. 200801926</name>
    <dbReference type="NCBI Taxonomy" id="1193009"/>
    <lineage>
        <taxon>Bacteria</taxon>
        <taxon>Pseudomonadati</taxon>
        <taxon>Spirochaetota</taxon>
        <taxon>Spirochaetia</taxon>
        <taxon>Leptospirales</taxon>
        <taxon>Leptospiraceae</taxon>
        <taxon>Leptospira</taxon>
    </lineage>
</organism>
<evidence type="ECO:0000313" key="2">
    <source>
        <dbReference type="Proteomes" id="UP000002837"/>
    </source>
</evidence>
<keyword evidence="2" id="KW-1185">Reference proteome</keyword>